<feature type="domain" description="Tetrapyrrole methylase" evidence="9">
    <location>
        <begin position="338"/>
        <end position="491"/>
    </location>
</feature>
<dbReference type="UniPathway" id="UPA00559"/>
<comment type="similarity">
    <text evidence="3">Belongs to the diphthine synthase family.</text>
</comment>
<dbReference type="AlphaFoldDB" id="A0A6A7G0F1"/>
<dbReference type="PANTHER" id="PTHR10882:SF0">
    <property type="entry name" value="DIPHTHINE METHYL ESTER SYNTHASE"/>
    <property type="match status" value="1"/>
</dbReference>
<proteinExistence type="evidence at transcript level"/>
<dbReference type="InterPro" id="IPR014776">
    <property type="entry name" value="4pyrrole_Mease_sub2"/>
</dbReference>
<dbReference type="PANTHER" id="PTHR10882">
    <property type="entry name" value="DIPHTHINE SYNTHASE"/>
    <property type="match status" value="1"/>
</dbReference>
<dbReference type="InterPro" id="IPR000878">
    <property type="entry name" value="4pyrrol_Mease"/>
</dbReference>
<reference evidence="10" key="1">
    <citation type="submission" date="2017-11" db="EMBL/GenBank/DDBJ databases">
        <title>The sensing device of the deep-sea amphipod.</title>
        <authorList>
            <person name="Kobayashi H."/>
            <person name="Nagahama T."/>
            <person name="Arai W."/>
            <person name="Sasagawa Y."/>
            <person name="Umeda M."/>
            <person name="Hayashi T."/>
            <person name="Nikaido I."/>
            <person name="Watanabe H."/>
            <person name="Oguri K."/>
            <person name="Kitazato H."/>
            <person name="Fujioka K."/>
            <person name="Kido Y."/>
            <person name="Takami H."/>
        </authorList>
    </citation>
    <scope>NUCLEOTIDE SEQUENCE</scope>
    <source>
        <tissue evidence="10">Whole body</tissue>
    </source>
</reference>
<dbReference type="EMBL" id="IACT01004349">
    <property type="protein sequence ID" value="LAC23545.1"/>
    <property type="molecule type" value="mRNA"/>
</dbReference>
<evidence type="ECO:0000256" key="2">
    <source>
        <dbReference type="ARBA" id="ARBA00005156"/>
    </source>
</evidence>
<evidence type="ECO:0000256" key="5">
    <source>
        <dbReference type="ARBA" id="ARBA00022603"/>
    </source>
</evidence>
<comment type="pathway">
    <text evidence="2">Protein modification; peptidyl-diphthamide biosynthesis.</text>
</comment>
<dbReference type="Pfam" id="PF00590">
    <property type="entry name" value="TP_methylase"/>
    <property type="match status" value="2"/>
</dbReference>
<dbReference type="GO" id="GO:0141133">
    <property type="term" value="F:diphthine methyl ester synthase activity"/>
    <property type="evidence" value="ECO:0007669"/>
    <property type="project" value="UniProtKB-EC"/>
</dbReference>
<dbReference type="GO" id="GO:0032259">
    <property type="term" value="P:methylation"/>
    <property type="evidence" value="ECO:0007669"/>
    <property type="project" value="UniProtKB-KW"/>
</dbReference>
<evidence type="ECO:0000256" key="4">
    <source>
        <dbReference type="ARBA" id="ARBA00011927"/>
    </source>
</evidence>
<dbReference type="Gene3D" id="3.30.950.10">
    <property type="entry name" value="Methyltransferase, Cobalt-precorrin-4 Transmethylase, Domain 2"/>
    <property type="match status" value="2"/>
</dbReference>
<evidence type="ECO:0000256" key="8">
    <source>
        <dbReference type="ARBA" id="ARBA00048752"/>
    </source>
</evidence>
<name>A0A6A7G0F1_9CRUS</name>
<accession>A0A6A7G0F1</accession>
<keyword evidence="5" id="KW-0489">Methyltransferase</keyword>
<dbReference type="InterPro" id="IPR035996">
    <property type="entry name" value="4pyrrol_Methylase_sf"/>
</dbReference>
<evidence type="ECO:0000313" key="10">
    <source>
        <dbReference type="EMBL" id="LAC23545.1"/>
    </source>
</evidence>
<evidence type="ECO:0000256" key="1">
    <source>
        <dbReference type="ARBA" id="ARBA00004006"/>
    </source>
</evidence>
<dbReference type="InterPro" id="IPR014777">
    <property type="entry name" value="4pyrrole_Mease_sub1"/>
</dbReference>
<dbReference type="CDD" id="cd11647">
    <property type="entry name" value="DHP5_DphB"/>
    <property type="match status" value="1"/>
</dbReference>
<dbReference type="SUPFAM" id="SSF53790">
    <property type="entry name" value="Tetrapyrrole methylase"/>
    <property type="match status" value="2"/>
</dbReference>
<dbReference type="InterPro" id="IPR004551">
    <property type="entry name" value="Dphthn_synthase"/>
</dbReference>
<organism evidence="10">
    <name type="scientific">Hirondellea gigas</name>
    <dbReference type="NCBI Taxonomy" id="1518452"/>
    <lineage>
        <taxon>Eukaryota</taxon>
        <taxon>Metazoa</taxon>
        <taxon>Ecdysozoa</taxon>
        <taxon>Arthropoda</taxon>
        <taxon>Crustacea</taxon>
        <taxon>Multicrustacea</taxon>
        <taxon>Malacostraca</taxon>
        <taxon>Eumalacostraca</taxon>
        <taxon>Peracarida</taxon>
        <taxon>Amphipoda</taxon>
        <taxon>Amphilochidea</taxon>
        <taxon>Lysianassida</taxon>
        <taxon>Lysianassidira</taxon>
        <taxon>Lysianassoidea</taxon>
        <taxon>Lysianassidae</taxon>
        <taxon>Hirondellea</taxon>
    </lineage>
</organism>
<keyword evidence="6" id="KW-0808">Transferase</keyword>
<dbReference type="GO" id="GO:0017183">
    <property type="term" value="P:protein histidyl modification to diphthamide"/>
    <property type="evidence" value="ECO:0007669"/>
    <property type="project" value="UniProtKB-UniPathway"/>
</dbReference>
<comment type="function">
    <text evidence="1">S-adenosyl-L-methionine-dependent methyltransferase that catalyzes four methylations of the modified target histidine residue in translation elongation factor 2 (EF-2), to form an intermediate called diphthine methyl ester. The four successive methylation reactions represent the second step of diphthamide biosynthesis.</text>
</comment>
<evidence type="ECO:0000256" key="3">
    <source>
        <dbReference type="ARBA" id="ARBA00006729"/>
    </source>
</evidence>
<dbReference type="NCBIfam" id="TIGR00522">
    <property type="entry name" value="dph5"/>
    <property type="match status" value="1"/>
</dbReference>
<keyword evidence="7" id="KW-0949">S-adenosyl-L-methionine</keyword>
<comment type="catalytic activity">
    <reaction evidence="8">
        <text>2-[(3S)-amino-3-carboxypropyl]-L-histidyl-[translation elongation factor 2] + 4 S-adenosyl-L-methionine = diphthine methyl ester-[translation elongation factor 2] + 4 S-adenosyl-L-homocysteine + 3 H(+)</text>
        <dbReference type="Rhea" id="RHEA:42652"/>
        <dbReference type="Rhea" id="RHEA-COMP:9749"/>
        <dbReference type="Rhea" id="RHEA-COMP:10173"/>
        <dbReference type="ChEBI" id="CHEBI:15378"/>
        <dbReference type="ChEBI" id="CHEBI:57856"/>
        <dbReference type="ChEBI" id="CHEBI:59789"/>
        <dbReference type="ChEBI" id="CHEBI:73995"/>
        <dbReference type="ChEBI" id="CHEBI:79005"/>
        <dbReference type="EC" id="2.1.1.314"/>
    </reaction>
</comment>
<evidence type="ECO:0000256" key="6">
    <source>
        <dbReference type="ARBA" id="ARBA00022679"/>
    </source>
</evidence>
<sequence>MFYLIGLGLGDPSDVSIKGKQIIKRCQKVYLEAYTSIMLHGAKEDLEAYYGRSIDVADREMVEQNASELMMGTAGATSQGLADSSATDVALLVVGDPLGATTHTDLILRAKKNGIPVSIINNASVLTAVGLTGLDMHRFGEVVSIPFWEETWKPKSFYDKIAKNLKDGLHTLCLLDIKVKEQSVENIVKNRKIFEPPRFMRTDQAATQLLQIVYDIEAAEEDPVTSTDADTCSTIDCVTRDRKLKKRSADSGATCSSSLLPDSTCIACVRLGSPKQQNVFSTLQGLCELNLGEPLHSMVVCSQLTDVENCNCKSLAQYFTGCNTETNAASPDSGYLQLVGLGLSLDDLTVKGLNAIKQASVTFIDEQTRLILRSIQPEESDLFKNLSGLINEDDLKCLQTVFDLQKTGFRLSCDSEMVLESLRGGKNVAIVVWGDPLVFTDYCTLVAKVINENLHFNVIHNTSVMNSIACCGLQLYSFGETIQFPLAATELSNDACLSVLGNENSFYNKIDRNLSKSLHTLCLLHGSQESSCESSHSLSFVKPNEAAAMLIKVQERKKESSNISGLSSLAIGIAGLGGSELQLKTCTLKEMTEQEFNAGPVYALIIVGATHPLENDCLRELTEKI</sequence>
<feature type="domain" description="Tetrapyrrole methylase" evidence="9">
    <location>
        <begin position="1"/>
        <end position="179"/>
    </location>
</feature>
<evidence type="ECO:0000259" key="9">
    <source>
        <dbReference type="Pfam" id="PF00590"/>
    </source>
</evidence>
<dbReference type="EC" id="2.1.1.314" evidence="4"/>
<evidence type="ECO:0000256" key="7">
    <source>
        <dbReference type="ARBA" id="ARBA00022691"/>
    </source>
</evidence>
<protein>
    <recommendedName>
        <fullName evidence="4">diphthine methyl ester synthase</fullName>
        <ecNumber evidence="4">2.1.1.314</ecNumber>
    </recommendedName>
</protein>
<dbReference type="Gene3D" id="3.40.1010.10">
    <property type="entry name" value="Cobalt-precorrin-4 Transmethylase, Domain 1"/>
    <property type="match status" value="2"/>
</dbReference>